<dbReference type="AlphaFoldDB" id="A0AAV9VKK1"/>
<comment type="caution">
    <text evidence="1">The sequence shown here is derived from an EMBL/GenBank/DDBJ whole genome shotgun (WGS) entry which is preliminary data.</text>
</comment>
<accession>A0AAV9VKK1</accession>
<proteinExistence type="predicted"/>
<sequence length="267" mass="29497">MECKTPSDKPDFTPGECIITLNLYRGSRIREAFIKLKLDMVFRISATIYDNGTPGKDITNPKDSKLQLCSGYGGEECRFKSIYLKDEVKVSPQLQRDYVQFYWGSQAWHTDPNPWDKGRKYVAGGDLNAYLNWNGPARGGWPTGPDMDSPRPWCDLFGGWDPMPKLKDNPDGGNFAYPFNGSDWATLETRSMRCWFMCDQSSFIDPKPSCPDFPVVDPSRDESLPGTIAPLSNVTSIGLAAPEPSGVSSASMAVIASAAPENTPTSQ</sequence>
<evidence type="ECO:0000313" key="2">
    <source>
        <dbReference type="Proteomes" id="UP001373714"/>
    </source>
</evidence>
<gene>
    <name evidence="1" type="ORF">TWF730_005437</name>
</gene>
<reference evidence="1 2" key="1">
    <citation type="submission" date="2019-10" db="EMBL/GenBank/DDBJ databases">
        <authorList>
            <person name="Palmer J.M."/>
        </authorList>
    </citation>
    <scope>NUCLEOTIDE SEQUENCE [LARGE SCALE GENOMIC DNA]</scope>
    <source>
        <strain evidence="1 2">TWF730</strain>
    </source>
</reference>
<name>A0AAV9VKK1_9PEZI</name>
<evidence type="ECO:0000313" key="1">
    <source>
        <dbReference type="EMBL" id="KAK6361723.1"/>
    </source>
</evidence>
<dbReference type="Proteomes" id="UP001373714">
    <property type="component" value="Unassembled WGS sequence"/>
</dbReference>
<organism evidence="1 2">
    <name type="scientific">Orbilia blumenaviensis</name>
    <dbReference type="NCBI Taxonomy" id="1796055"/>
    <lineage>
        <taxon>Eukaryota</taxon>
        <taxon>Fungi</taxon>
        <taxon>Dikarya</taxon>
        <taxon>Ascomycota</taxon>
        <taxon>Pezizomycotina</taxon>
        <taxon>Orbiliomycetes</taxon>
        <taxon>Orbiliales</taxon>
        <taxon>Orbiliaceae</taxon>
        <taxon>Orbilia</taxon>
    </lineage>
</organism>
<keyword evidence="2" id="KW-1185">Reference proteome</keyword>
<dbReference type="EMBL" id="JAVHNS010000002">
    <property type="protein sequence ID" value="KAK6361723.1"/>
    <property type="molecule type" value="Genomic_DNA"/>
</dbReference>
<protein>
    <submittedName>
        <fullName evidence="1">Uncharacterized protein</fullName>
    </submittedName>
</protein>